<protein>
    <submittedName>
        <fullName evidence="1">Uncharacterized protein</fullName>
    </submittedName>
</protein>
<comment type="caution">
    <text evidence="1">The sequence shown here is derived from an EMBL/GenBank/DDBJ whole genome shotgun (WGS) entry which is preliminary data.</text>
</comment>
<proteinExistence type="predicted"/>
<name>A0A645F6I6_9ZZZZ</name>
<evidence type="ECO:0000313" key="1">
    <source>
        <dbReference type="EMBL" id="MPN09490.1"/>
    </source>
</evidence>
<dbReference type="EMBL" id="VSSQ01055601">
    <property type="protein sequence ID" value="MPN09490.1"/>
    <property type="molecule type" value="Genomic_DNA"/>
</dbReference>
<gene>
    <name evidence="1" type="ORF">SDC9_156780</name>
</gene>
<organism evidence="1">
    <name type="scientific">bioreactor metagenome</name>
    <dbReference type="NCBI Taxonomy" id="1076179"/>
    <lineage>
        <taxon>unclassified sequences</taxon>
        <taxon>metagenomes</taxon>
        <taxon>ecological metagenomes</taxon>
    </lineage>
</organism>
<sequence length="57" mass="6312">MLLKKQAAHLVMGEFPHDPDGIGGKAFHRDTSVMIPRVRPTQRLDDAKPCVFLGIEA</sequence>
<dbReference type="AlphaFoldDB" id="A0A645F6I6"/>
<reference evidence="1" key="1">
    <citation type="submission" date="2019-08" db="EMBL/GenBank/DDBJ databases">
        <authorList>
            <person name="Kucharzyk K."/>
            <person name="Murdoch R.W."/>
            <person name="Higgins S."/>
            <person name="Loffler F."/>
        </authorList>
    </citation>
    <scope>NUCLEOTIDE SEQUENCE</scope>
</reference>
<accession>A0A645F6I6</accession>